<keyword evidence="5" id="KW-1133">Transmembrane helix</keyword>
<dbReference type="SMART" id="SM00342">
    <property type="entry name" value="HTH_ARAC"/>
    <property type="match status" value="1"/>
</dbReference>
<dbReference type="Gene3D" id="1.10.10.60">
    <property type="entry name" value="Homeodomain-like"/>
    <property type="match status" value="1"/>
</dbReference>
<evidence type="ECO:0000256" key="4">
    <source>
        <dbReference type="SAM" id="MobiDB-lite"/>
    </source>
</evidence>
<keyword evidence="3" id="KW-0804">Transcription</keyword>
<proteinExistence type="predicted"/>
<keyword evidence="5" id="KW-0472">Membrane</keyword>
<keyword evidence="2" id="KW-0238">DNA-binding</keyword>
<keyword evidence="5" id="KW-0812">Transmembrane</keyword>
<feature type="region of interest" description="Disordered" evidence="4">
    <location>
        <begin position="515"/>
        <end position="534"/>
    </location>
</feature>
<name>A0A9D2M6M0_9FIRM</name>
<reference evidence="7" key="1">
    <citation type="journal article" date="2021" name="PeerJ">
        <title>Extensive microbial diversity within the chicken gut microbiome revealed by metagenomics and culture.</title>
        <authorList>
            <person name="Gilroy R."/>
            <person name="Ravi A."/>
            <person name="Getino M."/>
            <person name="Pursley I."/>
            <person name="Horton D.L."/>
            <person name="Alikhan N.F."/>
            <person name="Baker D."/>
            <person name="Gharbi K."/>
            <person name="Hall N."/>
            <person name="Watson M."/>
            <person name="Adriaenssens E.M."/>
            <person name="Foster-Nyarko E."/>
            <person name="Jarju S."/>
            <person name="Secka A."/>
            <person name="Antonio M."/>
            <person name="Oren A."/>
            <person name="Chaudhuri R.R."/>
            <person name="La Ragione R."/>
            <person name="Hildebrand F."/>
            <person name="Pallen M.J."/>
        </authorList>
    </citation>
    <scope>NUCLEOTIDE SEQUENCE</scope>
    <source>
        <strain evidence="7">ChiBcec8-13705</strain>
    </source>
</reference>
<evidence type="ECO:0000256" key="1">
    <source>
        <dbReference type="ARBA" id="ARBA00023015"/>
    </source>
</evidence>
<gene>
    <name evidence="7" type="ORF">H9945_03855</name>
</gene>
<dbReference type="InterPro" id="IPR018060">
    <property type="entry name" value="HTH_AraC"/>
</dbReference>
<evidence type="ECO:0000313" key="8">
    <source>
        <dbReference type="Proteomes" id="UP000886803"/>
    </source>
</evidence>
<feature type="domain" description="HTH araC/xylS-type" evidence="6">
    <location>
        <begin position="652"/>
        <end position="753"/>
    </location>
</feature>
<sequence>MNKVKRRAANPRGRYEQMLFNRLVLLVAVPLCAMSILLGASYFSQENARQRAGLQSVRTSAQDALHNVLNNLREYYLGITQDDDFTWLLPSQPPYARTPDVSAAQTVLRGGSYLSAYVNGYTYFNLQHGWVLSSNGVFRMSEVRNYEQMQTFLHEQPDVSSTLYWLNNTAQAAPGLGSRQVDLSGFLLVVRTNNFSGDMQQLLVVQLDSDALLRDTSEWRAMGYEVALLDSDGLPILATNADLAAQLSDRLAAGHTIDSRVGAYLIEHTELGVGRLSLYIGYNTQLDYSFVLTLLAVFLLVAAASVVVLALCRWNSAFLYRPIRQLIDQVDESVFGTPADGEDEFAYLTHGVTRVAEDQRLLRDIVKRQRSQLLQRLLQGLLHNELTMRGLQSSLAALEVEPAGYYQLLLLDLGLSDKNAPERDALTQTVVQHLPPPVTRRCFLCPLAVDGTVVMVAYGATREALRADFQALYLGATQMIRTNVGVNCTAGASQVYEAPERTATAWHEALEALRSSASPTPGSGPQFYTPPESSQVSAGYNDLLENEVMAAATACNRKECARLISLFIDRLGEQGVRGYERQFYVQRLVSALLTVAETAGLSVNKLLADRPNSLFDAVGRIYRTEEMKTFLIEQVADPVMEMLSDFRQNSSSELVKNVIALIQKTGGDLTLNECAEQLNYSPSYIWKVLKAERDTNFTDLVSQQKIEMAKELLLTSDKTVAQVAEELHYANVQNFIRFFSREVGMTPGRFKKEHQSGAAKKKAR</sequence>
<dbReference type="Pfam" id="PF12833">
    <property type="entry name" value="HTH_18"/>
    <property type="match status" value="1"/>
</dbReference>
<evidence type="ECO:0000313" key="7">
    <source>
        <dbReference type="EMBL" id="HJB41611.1"/>
    </source>
</evidence>
<dbReference type="PROSITE" id="PS01124">
    <property type="entry name" value="HTH_ARAC_FAMILY_2"/>
    <property type="match status" value="1"/>
</dbReference>
<dbReference type="PANTHER" id="PTHR43280:SF2">
    <property type="entry name" value="HTH-TYPE TRANSCRIPTIONAL REGULATOR EXSA"/>
    <property type="match status" value="1"/>
</dbReference>
<dbReference type="PANTHER" id="PTHR43280">
    <property type="entry name" value="ARAC-FAMILY TRANSCRIPTIONAL REGULATOR"/>
    <property type="match status" value="1"/>
</dbReference>
<dbReference type="SUPFAM" id="SSF46689">
    <property type="entry name" value="Homeodomain-like"/>
    <property type="match status" value="1"/>
</dbReference>
<dbReference type="InterPro" id="IPR009057">
    <property type="entry name" value="Homeodomain-like_sf"/>
</dbReference>
<dbReference type="EMBL" id="DWYG01000056">
    <property type="protein sequence ID" value="HJB41611.1"/>
    <property type="molecule type" value="Genomic_DNA"/>
</dbReference>
<comment type="caution">
    <text evidence="7">The sequence shown here is derived from an EMBL/GenBank/DDBJ whole genome shotgun (WGS) entry which is preliminary data.</text>
</comment>
<keyword evidence="1" id="KW-0805">Transcription regulation</keyword>
<accession>A0A9D2M6M0</accession>
<evidence type="ECO:0000256" key="3">
    <source>
        <dbReference type="ARBA" id="ARBA00023163"/>
    </source>
</evidence>
<reference evidence="7" key="2">
    <citation type="submission" date="2021-04" db="EMBL/GenBank/DDBJ databases">
        <authorList>
            <person name="Gilroy R."/>
        </authorList>
    </citation>
    <scope>NUCLEOTIDE SEQUENCE</scope>
    <source>
        <strain evidence="7">ChiBcec8-13705</strain>
    </source>
</reference>
<evidence type="ECO:0000256" key="5">
    <source>
        <dbReference type="SAM" id="Phobius"/>
    </source>
</evidence>
<dbReference type="GO" id="GO:0003700">
    <property type="term" value="F:DNA-binding transcription factor activity"/>
    <property type="evidence" value="ECO:0007669"/>
    <property type="project" value="InterPro"/>
</dbReference>
<feature type="transmembrane region" description="Helical" evidence="5">
    <location>
        <begin position="288"/>
        <end position="312"/>
    </location>
</feature>
<dbReference type="Proteomes" id="UP000886803">
    <property type="component" value="Unassembled WGS sequence"/>
</dbReference>
<protein>
    <submittedName>
        <fullName evidence="7">Helix-turn-helix transcriptional regulator</fullName>
    </submittedName>
</protein>
<evidence type="ECO:0000256" key="2">
    <source>
        <dbReference type="ARBA" id="ARBA00023125"/>
    </source>
</evidence>
<dbReference type="AlphaFoldDB" id="A0A9D2M6M0"/>
<organism evidence="7 8">
    <name type="scientific">Candidatus Gemmiger avicola</name>
    <dbReference type="NCBI Taxonomy" id="2838605"/>
    <lineage>
        <taxon>Bacteria</taxon>
        <taxon>Bacillati</taxon>
        <taxon>Bacillota</taxon>
        <taxon>Clostridia</taxon>
        <taxon>Eubacteriales</taxon>
        <taxon>Gemmiger</taxon>
    </lineage>
</organism>
<evidence type="ECO:0000259" key="6">
    <source>
        <dbReference type="PROSITE" id="PS01124"/>
    </source>
</evidence>
<dbReference type="GO" id="GO:0043565">
    <property type="term" value="F:sequence-specific DNA binding"/>
    <property type="evidence" value="ECO:0007669"/>
    <property type="project" value="InterPro"/>
</dbReference>